<dbReference type="FunCoup" id="A0A1M7HUX5">
    <property type="interactions" value="25"/>
</dbReference>
<dbReference type="InterPro" id="IPR008258">
    <property type="entry name" value="Transglycosylase_SLT_dom_1"/>
</dbReference>
<dbReference type="InterPro" id="IPR001638">
    <property type="entry name" value="Solute-binding_3/MltF_N"/>
</dbReference>
<dbReference type="InterPro" id="IPR023703">
    <property type="entry name" value="MltF"/>
</dbReference>
<gene>
    <name evidence="8" type="primary">mltF</name>
    <name evidence="10" type="ORF">SAMN05878437_2363</name>
</gene>
<comment type="similarity">
    <text evidence="8">In the C-terminal section; belongs to the transglycosylase Slt family.</text>
</comment>
<dbReference type="PROSITE" id="PS00922">
    <property type="entry name" value="TRANSGLYCOSYLASE"/>
    <property type="match status" value="1"/>
</dbReference>
<dbReference type="GO" id="GO:0009279">
    <property type="term" value="C:cell outer membrane"/>
    <property type="evidence" value="ECO:0007669"/>
    <property type="project" value="UniProtKB-SubCell"/>
</dbReference>
<dbReference type="GO" id="GO:0008933">
    <property type="term" value="F:peptidoglycan lytic transglycosylase activity"/>
    <property type="evidence" value="ECO:0007669"/>
    <property type="project" value="UniProtKB-UniRule"/>
</dbReference>
<comment type="function">
    <text evidence="8">Murein-degrading enzyme that degrades murein glycan strands and insoluble, high-molecular weight murein sacculi, with the concomitant formation of a 1,6-anhydromuramoyl product. Lytic transglycosylases (LTs) play an integral role in the metabolism of the peptidoglycan (PG) sacculus. Their lytic action creates space within the PG sacculus to allow for its expansion as well as for the insertion of various structures such as secretion systems and flagella.</text>
</comment>
<evidence type="ECO:0000256" key="5">
    <source>
        <dbReference type="ARBA" id="ARBA00023237"/>
    </source>
</evidence>
<dbReference type="InterPro" id="IPR023346">
    <property type="entry name" value="Lysozyme-like_dom_sf"/>
</dbReference>
<organism evidence="10 11">
    <name type="scientific">Vreelandella subglaciescola</name>
    <dbReference type="NCBI Taxonomy" id="29571"/>
    <lineage>
        <taxon>Bacteria</taxon>
        <taxon>Pseudomonadati</taxon>
        <taxon>Pseudomonadota</taxon>
        <taxon>Gammaproteobacteria</taxon>
        <taxon>Oceanospirillales</taxon>
        <taxon>Halomonadaceae</taxon>
        <taxon>Vreelandella</taxon>
    </lineage>
</organism>
<dbReference type="Pfam" id="PF00497">
    <property type="entry name" value="SBP_bac_3"/>
    <property type="match status" value="1"/>
</dbReference>
<keyword evidence="6 8" id="KW-0456">Lyase</keyword>
<dbReference type="Proteomes" id="UP000190911">
    <property type="component" value="Chromosome I"/>
</dbReference>
<dbReference type="NCBIfam" id="NF008112">
    <property type="entry name" value="PRK10859.1"/>
    <property type="match status" value="1"/>
</dbReference>
<dbReference type="PANTHER" id="PTHR35936">
    <property type="entry name" value="MEMBRANE-BOUND LYTIC MUREIN TRANSGLYCOSYLASE F"/>
    <property type="match status" value="1"/>
</dbReference>
<keyword evidence="4 8" id="KW-0472">Membrane</keyword>
<evidence type="ECO:0000256" key="3">
    <source>
        <dbReference type="ARBA" id="ARBA00022729"/>
    </source>
</evidence>
<dbReference type="Gene3D" id="1.10.530.10">
    <property type="match status" value="1"/>
</dbReference>
<dbReference type="AlphaFoldDB" id="A0A1M7HUX5"/>
<comment type="subcellular location">
    <subcellularLocation>
        <location evidence="8">Cell outer membrane</location>
        <topology evidence="8">Peripheral membrane protein</topology>
    </subcellularLocation>
    <text evidence="8">Attached to the inner leaflet of the outer membrane.</text>
</comment>
<comment type="catalytic activity">
    <reaction evidence="8">
        <text>Exolytic cleavage of the (1-&gt;4)-beta-glycosidic linkage between N-acetylmuramic acid (MurNAc) and N-acetylglucosamine (GlcNAc) residues in peptidoglycan, from either the reducing or the non-reducing ends of the peptidoglycan chains, with concomitant formation of a 1,6-anhydrobond in the MurNAc residue.</text>
        <dbReference type="EC" id="4.2.2.n1"/>
    </reaction>
</comment>
<dbReference type="SUPFAM" id="SSF53850">
    <property type="entry name" value="Periplasmic binding protein-like II"/>
    <property type="match status" value="1"/>
</dbReference>
<keyword evidence="3 8" id="KW-0732">Signal</keyword>
<keyword evidence="11" id="KW-1185">Reference proteome</keyword>
<dbReference type="Gene3D" id="3.40.190.10">
    <property type="entry name" value="Periplasmic binding protein-like II"/>
    <property type="match status" value="2"/>
</dbReference>
<evidence type="ECO:0000259" key="9">
    <source>
        <dbReference type="SMART" id="SM00062"/>
    </source>
</evidence>
<dbReference type="CDD" id="cd13403">
    <property type="entry name" value="MLTF-like"/>
    <property type="match status" value="1"/>
</dbReference>
<comment type="similarity">
    <text evidence="2">Belongs to the bacterial solute-binding protein 3 family.</text>
</comment>
<dbReference type="STRING" id="29571.SAMN05878437_2363"/>
<dbReference type="SMART" id="SM00062">
    <property type="entry name" value="PBPb"/>
    <property type="match status" value="1"/>
</dbReference>
<dbReference type="InParanoid" id="A0A1M7HUX5"/>
<evidence type="ECO:0000256" key="1">
    <source>
        <dbReference type="ARBA" id="ARBA00007734"/>
    </source>
</evidence>
<proteinExistence type="inferred from homology"/>
<dbReference type="HAMAP" id="MF_02016">
    <property type="entry name" value="MltF"/>
    <property type="match status" value="1"/>
</dbReference>
<dbReference type="PANTHER" id="PTHR35936:SF32">
    <property type="entry name" value="MEMBRANE-BOUND LYTIC MUREIN TRANSGLYCOSYLASE F"/>
    <property type="match status" value="1"/>
</dbReference>
<evidence type="ECO:0000256" key="7">
    <source>
        <dbReference type="ARBA" id="ARBA00023316"/>
    </source>
</evidence>
<dbReference type="RefSeq" id="WP_079553862.1">
    <property type="nucleotide sequence ID" value="NZ_LT670847.1"/>
</dbReference>
<sequence length="490" mass="55114">MLTLVRPHFSARAGGFFACVAVALLVMLPTFSLVPPGAQLSTIQQRGFLTVHTRSSPTIYYQGRRGPTGFEYELLRRFADHLGVSLNLEADHHLDSVLPAVRERGDLGAAGLVLTPDTPGISFTRPILEMQPLLVYRRGLNGINGPEDLAGLEIGTLRGAEDAGTAASLRELQKTYPELGWKESGELEVADLLAQVENDSLDAAVIFAHQFRVNRLFFKNVERGFLLGKPSSMAWAVPARQSLGFLQQANRFLRGLQESGELARLEERYFGHDDYLEYVGTRTFLTQLDSRLPRYTPLFQEAARQTGFDWQLLAAVGYQESHWDPAAVSPTGVRGLMMLTLPTAKEVGVTNRRNPAQSIDGGSRYLRNLEERLPESITGSDRLFMALASYNVGLGHLYDARDIVRMRDGDPDSWRDVRRALPLLQQSEWHEKTRYGYARGGEPVIYVRNIRRYYEMLKYVERSRQQFFQLDTNEPPGDSLLPFDLVPPLN</sequence>
<comment type="caution">
    <text evidence="8">Lacks conserved residue(s) required for the propagation of feature annotation.</text>
</comment>
<comment type="similarity">
    <text evidence="8">In the N-terminal section; belongs to the bacterial solute-binding protein 3 family.</text>
</comment>
<evidence type="ECO:0000256" key="4">
    <source>
        <dbReference type="ARBA" id="ARBA00023136"/>
    </source>
</evidence>
<feature type="domain" description="Solute-binding protein family 3/N-terminal" evidence="9">
    <location>
        <begin position="48"/>
        <end position="273"/>
    </location>
</feature>
<keyword evidence="5 8" id="KW-0998">Cell outer membrane</keyword>
<dbReference type="GO" id="GO:0071555">
    <property type="term" value="P:cell wall organization"/>
    <property type="evidence" value="ECO:0007669"/>
    <property type="project" value="UniProtKB-KW"/>
</dbReference>
<dbReference type="GO" id="GO:0016998">
    <property type="term" value="P:cell wall macromolecule catabolic process"/>
    <property type="evidence" value="ECO:0007669"/>
    <property type="project" value="UniProtKB-UniRule"/>
</dbReference>
<dbReference type="EMBL" id="LT670847">
    <property type="protein sequence ID" value="SHM32316.1"/>
    <property type="molecule type" value="Genomic_DNA"/>
</dbReference>
<comment type="similarity">
    <text evidence="1">Belongs to the transglycosylase Slt family.</text>
</comment>
<accession>A0A1M7HUX5</accession>
<dbReference type="CDD" id="cd01009">
    <property type="entry name" value="PBP2_YfhD_N"/>
    <property type="match status" value="1"/>
</dbReference>
<feature type="active site" evidence="8">
    <location>
        <position position="320"/>
    </location>
</feature>
<protein>
    <recommendedName>
        <fullName evidence="8">Membrane-bound lytic murein transglycosylase F</fullName>
        <ecNumber evidence="8">4.2.2.n1</ecNumber>
    </recommendedName>
    <alternativeName>
        <fullName evidence="8">Murein lyase F</fullName>
    </alternativeName>
</protein>
<dbReference type="EC" id="4.2.2.n1" evidence="8"/>
<evidence type="ECO:0000313" key="10">
    <source>
        <dbReference type="EMBL" id="SHM32316.1"/>
    </source>
</evidence>
<evidence type="ECO:0000256" key="8">
    <source>
        <dbReference type="HAMAP-Rule" id="MF_02016"/>
    </source>
</evidence>
<dbReference type="Pfam" id="PF01464">
    <property type="entry name" value="SLT"/>
    <property type="match status" value="1"/>
</dbReference>
<feature type="region of interest" description="LT domain" evidence="8">
    <location>
        <begin position="274"/>
        <end position="490"/>
    </location>
</feature>
<keyword evidence="7 8" id="KW-0961">Cell wall biogenesis/degradation</keyword>
<evidence type="ECO:0000313" key="11">
    <source>
        <dbReference type="Proteomes" id="UP000190911"/>
    </source>
</evidence>
<dbReference type="OrthoDB" id="9815002at2"/>
<dbReference type="SUPFAM" id="SSF53955">
    <property type="entry name" value="Lysozyme-like"/>
    <property type="match status" value="1"/>
</dbReference>
<reference evidence="10 11" key="1">
    <citation type="submission" date="2016-11" db="EMBL/GenBank/DDBJ databases">
        <authorList>
            <person name="Jaros S."/>
            <person name="Januszkiewicz K."/>
            <person name="Wedrychowicz H."/>
        </authorList>
    </citation>
    <scope>NUCLEOTIDE SEQUENCE [LARGE SCALE GENOMIC DNA]</scope>
    <source>
        <strain evidence="10 11">ACAM 12</strain>
    </source>
</reference>
<name>A0A1M7HUX5_9GAMM</name>
<dbReference type="GO" id="GO:0000270">
    <property type="term" value="P:peptidoglycan metabolic process"/>
    <property type="evidence" value="ECO:0007669"/>
    <property type="project" value="InterPro"/>
</dbReference>
<evidence type="ECO:0000256" key="2">
    <source>
        <dbReference type="ARBA" id="ARBA00010333"/>
    </source>
</evidence>
<evidence type="ECO:0000256" key="6">
    <source>
        <dbReference type="ARBA" id="ARBA00023239"/>
    </source>
</evidence>
<comment type="domain">
    <text evidence="8">The N-terminal domain does not have lytic activity and probably modulates enzymatic activity. The C-terminal domain is the catalytic active domain.</text>
</comment>
<dbReference type="InterPro" id="IPR000189">
    <property type="entry name" value="Transglyc_AS"/>
</dbReference>